<dbReference type="KEGG" id="halt:IM660_16650"/>
<dbReference type="EMBL" id="CP063169">
    <property type="protein sequence ID" value="QOR70220.1"/>
    <property type="molecule type" value="Genomic_DNA"/>
</dbReference>
<keyword evidence="5" id="KW-0540">Nuclease</keyword>
<dbReference type="InterPro" id="IPR008334">
    <property type="entry name" value="5'-Nucleotdase_C"/>
</dbReference>
<dbReference type="InterPro" id="IPR036691">
    <property type="entry name" value="Endo/exonu/phosph_ase_sf"/>
</dbReference>
<dbReference type="GO" id="GO:0004519">
    <property type="term" value="F:endonuclease activity"/>
    <property type="evidence" value="ECO:0007669"/>
    <property type="project" value="UniProtKB-KW"/>
</dbReference>
<evidence type="ECO:0000256" key="1">
    <source>
        <dbReference type="SAM" id="MobiDB-lite"/>
    </source>
</evidence>
<dbReference type="PANTHER" id="PTHR42834:SF1">
    <property type="entry name" value="ENDONUCLEASE_EXONUCLEASE_PHOSPHATASE FAMILY PROTEIN (AFU_ORTHOLOGUE AFUA_3G09210)"/>
    <property type="match status" value="1"/>
</dbReference>
<feature type="transmembrane region" description="Helical" evidence="2">
    <location>
        <begin position="1149"/>
        <end position="1169"/>
    </location>
</feature>
<dbReference type="GO" id="GO:0009166">
    <property type="term" value="P:nucleotide catabolic process"/>
    <property type="evidence" value="ECO:0007669"/>
    <property type="project" value="InterPro"/>
</dbReference>
<feature type="compositionally biased region" description="Acidic residues" evidence="1">
    <location>
        <begin position="198"/>
        <end position="208"/>
    </location>
</feature>
<evidence type="ECO:0000313" key="5">
    <source>
        <dbReference type="EMBL" id="QOR70220.1"/>
    </source>
</evidence>
<feature type="chain" id="PRO_5032865587" evidence="3">
    <location>
        <begin position="29"/>
        <end position="1177"/>
    </location>
</feature>
<evidence type="ECO:0000256" key="2">
    <source>
        <dbReference type="SAM" id="Phobius"/>
    </source>
</evidence>
<dbReference type="SUPFAM" id="SSF56219">
    <property type="entry name" value="DNase I-like"/>
    <property type="match status" value="1"/>
</dbReference>
<sequence length="1177" mass="120717">MPLSRHLARPLAALTSAAVLGLGVIAPAAAVSAVPGPAPRLVSTGDILISEIHYDNDGADAGEAIEVQAPAGTDLTGWSLVLYNGNGGSSYATLPLTGTVAAGDADLGVLVVEHAGIQNGGPDGVALVDSSGMAVEFLSYEGTFTGVGGPADGIDSTDIGVSEPGSTPIGHSLQRIDGVWTGPAENSFGAVNTADGGGDPDPDPDPPAEDTHTIAQIQGPGDVSPVEGQTVTTSGVVTAAYPTGGFNGYYIQTPGTGGAIDPAELTASHGLFVYSSATVGDVAIGDYVRVTGEVTEYFGLTEITVDAGHMSILDVDAEPVEPIADFTLGVTDAERELVEGMLVTPVSDYVVSDTYALGGWGSAAYGTVGLGLDGPLLQETDVAPLGSAEYDAAVADNEARAVTLDDGQSAATSTSAEVPYLTGTPDLRTGVSVEFNEPVIVDYRYQWNFQPTAPVTGNADDLVSFAGGNTQAANATPAEVGGDLVLATFNVLNYFTTFGEDVPGCEAYTDREDNPLTVRRGCDPRGAWDETNFERQQAKIVAAINGLGADVVSLEEIENSVKFGDDRDASLAALVEALNADAGDDLWAYAASPSELPALADQDVIRNAFIYTPATVEVAGDSVVLTGDPAFDNAREPLAQVFTAAGTDYSFLAVTNHFKSKGGDCGDLPQGCFESDRVDQAESLTTFAEDVAAAAEVDDIFLLGDFNSYSAELPALAIEDAGYSNLNNGETTYVFDGKVGSLDHVYANGAAAERVTGVDIWSINSAESVLAEYSRYNYFASEHFQPGTQYRASDHDPILVGIDVPDVAPEPLGSLTDDLNRAADSTRVPGTNLGGESTLGNTVADAQVWVGQLLGHEPQIGLVSTSVLTADLANGDVYADDVLAAIPLEEVVVVEITGAQLRSVLEQQWSAGGERQQLSVSDGFTYLFDPSAPIGERIVAMTLDGEPIAEGETYSIVTSAALAAGGDGFSALAEGTSESTGALLPDAVAGYIAELKVVSPDYVQRSVGLTWVSDPTAIYAPGDQIAVDVFSFVFSTGEPVPDQLETSLGGVVTEPAALDATAVDGTDQIGRAEVRVTVPEVFGVTGGQGERQATGGSAVGVVDLVVTDPVNGTELVLEVQIGSAGSDGGSDGAGDGSGGHLPETGASNVWTLVFIALGLALAGGVVMIIRRKASGRS</sequence>
<keyword evidence="2" id="KW-1133">Transmembrane helix</keyword>
<protein>
    <submittedName>
        <fullName evidence="5">ExeM/NucH family extracellular endonuclease</fullName>
    </submittedName>
</protein>
<feature type="region of interest" description="Disordered" evidence="1">
    <location>
        <begin position="187"/>
        <end position="213"/>
    </location>
</feature>
<keyword evidence="5" id="KW-0255">Endonuclease</keyword>
<dbReference type="GO" id="GO:0016787">
    <property type="term" value="F:hydrolase activity"/>
    <property type="evidence" value="ECO:0007669"/>
    <property type="project" value="InterPro"/>
</dbReference>
<reference evidence="5 6" key="1">
    <citation type="submission" date="2020-10" db="EMBL/GenBank/DDBJ databases">
        <title>Haloactinobacterium sp. RN3S43, a bacterium isolated from saline soil.</title>
        <authorList>
            <person name="Sun J.-Q."/>
        </authorList>
    </citation>
    <scope>NUCLEOTIDE SEQUENCE [LARGE SCALE GENOMIC DNA]</scope>
    <source>
        <strain evidence="5 6">RN3S43</strain>
    </source>
</reference>
<dbReference type="NCBIfam" id="TIGR01167">
    <property type="entry name" value="LPXTG_anchor"/>
    <property type="match status" value="1"/>
</dbReference>
<evidence type="ECO:0000256" key="3">
    <source>
        <dbReference type="SAM" id="SignalP"/>
    </source>
</evidence>
<accession>A0A7M1SRM4</accession>
<dbReference type="PANTHER" id="PTHR42834">
    <property type="entry name" value="ENDONUCLEASE/EXONUCLEASE/PHOSPHATASE FAMILY PROTEIN (AFU_ORTHOLOGUE AFUA_3G09210)"/>
    <property type="match status" value="1"/>
</dbReference>
<dbReference type="Gene3D" id="3.60.10.10">
    <property type="entry name" value="Endonuclease/exonuclease/phosphatase"/>
    <property type="match status" value="1"/>
</dbReference>
<dbReference type="AlphaFoldDB" id="A0A7M1SRM4"/>
<evidence type="ECO:0000259" key="4">
    <source>
        <dbReference type="PROSITE" id="PS51841"/>
    </source>
</evidence>
<feature type="domain" description="LTD" evidence="4">
    <location>
        <begin position="35"/>
        <end position="144"/>
    </location>
</feature>
<dbReference type="Gene3D" id="3.90.780.10">
    <property type="entry name" value="5'-Nucleotidase, C-terminal domain"/>
    <property type="match status" value="1"/>
</dbReference>
<keyword evidence="2" id="KW-0812">Transmembrane</keyword>
<dbReference type="PROSITE" id="PS51841">
    <property type="entry name" value="LTD"/>
    <property type="match status" value="1"/>
</dbReference>
<organism evidence="5 6">
    <name type="scientific">Ruania alkalisoli</name>
    <dbReference type="NCBI Taxonomy" id="2779775"/>
    <lineage>
        <taxon>Bacteria</taxon>
        <taxon>Bacillati</taxon>
        <taxon>Actinomycetota</taxon>
        <taxon>Actinomycetes</taxon>
        <taxon>Micrococcales</taxon>
        <taxon>Ruaniaceae</taxon>
        <taxon>Ruania</taxon>
    </lineage>
</organism>
<dbReference type="NCBIfam" id="NF033681">
    <property type="entry name" value="ExeM_NucH_DNase"/>
    <property type="match status" value="1"/>
</dbReference>
<keyword evidence="2" id="KW-0472">Membrane</keyword>
<dbReference type="InterPro" id="IPR047971">
    <property type="entry name" value="ExeM-like"/>
</dbReference>
<dbReference type="SUPFAM" id="SSF55816">
    <property type="entry name" value="5'-nucleotidase (syn. UDP-sugar hydrolase), C-terminal domain"/>
    <property type="match status" value="1"/>
</dbReference>
<keyword evidence="3" id="KW-0732">Signal</keyword>
<dbReference type="Proteomes" id="UP000593758">
    <property type="component" value="Chromosome"/>
</dbReference>
<keyword evidence="6" id="KW-1185">Reference proteome</keyword>
<evidence type="ECO:0000313" key="6">
    <source>
        <dbReference type="Proteomes" id="UP000593758"/>
    </source>
</evidence>
<dbReference type="CDD" id="cd04486">
    <property type="entry name" value="YhcR_OBF_like"/>
    <property type="match status" value="1"/>
</dbReference>
<dbReference type="InterPro" id="IPR001322">
    <property type="entry name" value="Lamin_tail_dom"/>
</dbReference>
<gene>
    <name evidence="5" type="ORF">IM660_16650</name>
</gene>
<feature type="signal peptide" evidence="3">
    <location>
        <begin position="1"/>
        <end position="28"/>
    </location>
</feature>
<dbReference type="CDD" id="cd10283">
    <property type="entry name" value="MnuA_DNase1-like"/>
    <property type="match status" value="1"/>
</dbReference>
<proteinExistence type="predicted"/>
<name>A0A7M1SRM4_9MICO</name>
<dbReference type="RefSeq" id="WP_193496906.1">
    <property type="nucleotide sequence ID" value="NZ_CP063169.1"/>
</dbReference>
<dbReference type="Pfam" id="PF02872">
    <property type="entry name" value="5_nucleotid_C"/>
    <property type="match status" value="1"/>
</dbReference>
<dbReference type="InterPro" id="IPR036907">
    <property type="entry name" value="5'-Nucleotdase_C_sf"/>
</dbReference>
<keyword evidence="5" id="KW-0378">Hydrolase</keyword>